<evidence type="ECO:0000259" key="14">
    <source>
        <dbReference type="Pfam" id="PF01292"/>
    </source>
</evidence>
<protein>
    <submittedName>
        <fullName evidence="16">Cytochrome b561</fullName>
    </submittedName>
</protein>
<dbReference type="Gene3D" id="1.20.950.20">
    <property type="entry name" value="Transmembrane di-heme cytochromes, Chain C"/>
    <property type="match status" value="1"/>
</dbReference>
<dbReference type="SUPFAM" id="SSF81342">
    <property type="entry name" value="Transmembrane di-heme cytochromes"/>
    <property type="match status" value="1"/>
</dbReference>
<comment type="cofactor">
    <cofactor evidence="1">
        <name>heme b</name>
        <dbReference type="ChEBI" id="CHEBI:60344"/>
    </cofactor>
</comment>
<organism evidence="15 17">
    <name type="scientific">Aquamicrobium defluvii</name>
    <dbReference type="NCBI Taxonomy" id="69279"/>
    <lineage>
        <taxon>Bacteria</taxon>
        <taxon>Pseudomonadati</taxon>
        <taxon>Pseudomonadota</taxon>
        <taxon>Alphaproteobacteria</taxon>
        <taxon>Hyphomicrobiales</taxon>
        <taxon>Phyllobacteriaceae</taxon>
        <taxon>Aquamicrobium</taxon>
    </lineage>
</organism>
<keyword evidence="11 13" id="KW-0472">Membrane</keyword>
<evidence type="ECO:0000256" key="4">
    <source>
        <dbReference type="ARBA" id="ARBA00022475"/>
    </source>
</evidence>
<evidence type="ECO:0000256" key="1">
    <source>
        <dbReference type="ARBA" id="ARBA00001970"/>
    </source>
</evidence>
<keyword evidence="3" id="KW-0813">Transport</keyword>
<evidence type="ECO:0000256" key="2">
    <source>
        <dbReference type="ARBA" id="ARBA00004651"/>
    </source>
</evidence>
<feature type="transmembrane region" description="Helical" evidence="13">
    <location>
        <begin position="44"/>
        <end position="64"/>
    </location>
</feature>
<evidence type="ECO:0000256" key="10">
    <source>
        <dbReference type="ARBA" id="ARBA00023004"/>
    </source>
</evidence>
<dbReference type="InterPro" id="IPR016174">
    <property type="entry name" value="Di-haem_cyt_TM"/>
</dbReference>
<proteinExistence type="inferred from homology"/>
<dbReference type="STRING" id="69279.BG36_19500"/>
<accession>A0A011UZ37</accession>
<keyword evidence="10" id="KW-0408">Iron</keyword>
<dbReference type="HOGENOM" id="CLU_095321_2_0_5"/>
<keyword evidence="6 13" id="KW-0812">Transmembrane</keyword>
<keyword evidence="8" id="KW-0249">Electron transport</keyword>
<evidence type="ECO:0000256" key="8">
    <source>
        <dbReference type="ARBA" id="ARBA00022982"/>
    </source>
</evidence>
<evidence type="ECO:0000313" key="15">
    <source>
        <dbReference type="EMBL" id="EXL01420.1"/>
    </source>
</evidence>
<dbReference type="GO" id="GO:0005886">
    <property type="term" value="C:plasma membrane"/>
    <property type="evidence" value="ECO:0007669"/>
    <property type="project" value="UniProtKB-SubCell"/>
</dbReference>
<dbReference type="InterPro" id="IPR052168">
    <property type="entry name" value="Cytochrome_b561_oxidase"/>
</dbReference>
<evidence type="ECO:0000256" key="6">
    <source>
        <dbReference type="ARBA" id="ARBA00022692"/>
    </source>
</evidence>
<keyword evidence="7" id="KW-0479">Metal-binding</keyword>
<reference evidence="16 18" key="2">
    <citation type="submission" date="2019-03" db="EMBL/GenBank/DDBJ databases">
        <title>Genomic Encyclopedia of Type Strains, Phase IV (KMG-IV): sequencing the most valuable type-strain genomes for metagenomic binning, comparative biology and taxonomic classification.</title>
        <authorList>
            <person name="Goeker M."/>
        </authorList>
    </citation>
    <scope>NUCLEOTIDE SEQUENCE [LARGE SCALE GENOMIC DNA]</scope>
    <source>
        <strain evidence="16 18">DSM 11603</strain>
    </source>
</reference>
<dbReference type="PATRIC" id="fig|69279.3.peg.4749"/>
<evidence type="ECO:0000256" key="7">
    <source>
        <dbReference type="ARBA" id="ARBA00022723"/>
    </source>
</evidence>
<dbReference type="GO" id="GO:0009055">
    <property type="term" value="F:electron transfer activity"/>
    <property type="evidence" value="ECO:0007669"/>
    <property type="project" value="InterPro"/>
</dbReference>
<dbReference type="eggNOG" id="COG3038">
    <property type="taxonomic scope" value="Bacteria"/>
</dbReference>
<dbReference type="Proteomes" id="UP000019849">
    <property type="component" value="Unassembled WGS sequence"/>
</dbReference>
<evidence type="ECO:0000313" key="18">
    <source>
        <dbReference type="Proteomes" id="UP000294958"/>
    </source>
</evidence>
<dbReference type="Pfam" id="PF01292">
    <property type="entry name" value="Ni_hydr_CYTB"/>
    <property type="match status" value="1"/>
</dbReference>
<keyword evidence="5" id="KW-0349">Heme</keyword>
<keyword evidence="18" id="KW-1185">Reference proteome</keyword>
<dbReference type="PANTHER" id="PTHR30529">
    <property type="entry name" value="CYTOCHROME B561"/>
    <property type="match status" value="1"/>
</dbReference>
<evidence type="ECO:0000256" key="3">
    <source>
        <dbReference type="ARBA" id="ARBA00022448"/>
    </source>
</evidence>
<name>A0A011UZ37_9HYPH</name>
<dbReference type="Proteomes" id="UP000294958">
    <property type="component" value="Unassembled WGS sequence"/>
</dbReference>
<dbReference type="GO" id="GO:0020037">
    <property type="term" value="F:heme binding"/>
    <property type="evidence" value="ECO:0007669"/>
    <property type="project" value="TreeGrafter"/>
</dbReference>
<gene>
    <name evidence="15" type="ORF">BG36_19500</name>
    <name evidence="16" type="ORF">DES43_14313</name>
</gene>
<evidence type="ECO:0000256" key="12">
    <source>
        <dbReference type="ARBA" id="ARBA00037975"/>
    </source>
</evidence>
<feature type="domain" description="Cytochrome b561 bacterial/Ni-hydrogenase" evidence="14">
    <location>
        <begin position="6"/>
        <end position="159"/>
    </location>
</feature>
<dbReference type="PANTHER" id="PTHR30529:SF7">
    <property type="entry name" value="CYTOCHROME B561 BACTERIAL_NI-HYDROGENASE DOMAIN-CONTAINING PROTEIN"/>
    <property type="match status" value="1"/>
</dbReference>
<comment type="subcellular location">
    <subcellularLocation>
        <location evidence="2">Cell membrane</location>
        <topology evidence="2">Multi-pass membrane protein</topology>
    </subcellularLocation>
</comment>
<dbReference type="EMBL" id="SNZF01000043">
    <property type="protein sequence ID" value="TDR30537.1"/>
    <property type="molecule type" value="Genomic_DNA"/>
</dbReference>
<feature type="transmembrane region" description="Helical" evidence="13">
    <location>
        <begin position="12"/>
        <end position="32"/>
    </location>
</feature>
<dbReference type="GO" id="GO:0022904">
    <property type="term" value="P:respiratory electron transport chain"/>
    <property type="evidence" value="ECO:0007669"/>
    <property type="project" value="InterPro"/>
</dbReference>
<evidence type="ECO:0000256" key="13">
    <source>
        <dbReference type="SAM" id="Phobius"/>
    </source>
</evidence>
<evidence type="ECO:0000256" key="9">
    <source>
        <dbReference type="ARBA" id="ARBA00022989"/>
    </source>
</evidence>
<feature type="transmembrane region" description="Helical" evidence="13">
    <location>
        <begin position="85"/>
        <end position="110"/>
    </location>
</feature>
<dbReference type="GO" id="GO:0046872">
    <property type="term" value="F:metal ion binding"/>
    <property type="evidence" value="ECO:0007669"/>
    <property type="project" value="UniProtKB-KW"/>
</dbReference>
<reference evidence="15 17" key="1">
    <citation type="submission" date="2014-02" db="EMBL/GenBank/DDBJ databases">
        <title>Aquamicrobium defluvii Genome sequencing.</title>
        <authorList>
            <person name="Wang X."/>
        </authorList>
    </citation>
    <scope>NUCLEOTIDE SEQUENCE [LARGE SCALE GENOMIC DNA]</scope>
    <source>
        <strain evidence="15 17">W13Z1</strain>
    </source>
</reference>
<keyword evidence="9 13" id="KW-1133">Transmembrane helix</keyword>
<dbReference type="InterPro" id="IPR011577">
    <property type="entry name" value="Cyt_b561_bac/Ni-Hgenase"/>
</dbReference>
<evidence type="ECO:0000256" key="11">
    <source>
        <dbReference type="ARBA" id="ARBA00023136"/>
    </source>
</evidence>
<feature type="transmembrane region" description="Helical" evidence="13">
    <location>
        <begin position="130"/>
        <end position="148"/>
    </location>
</feature>
<evidence type="ECO:0000256" key="5">
    <source>
        <dbReference type="ARBA" id="ARBA00022617"/>
    </source>
</evidence>
<evidence type="ECO:0000313" key="17">
    <source>
        <dbReference type="Proteomes" id="UP000019849"/>
    </source>
</evidence>
<evidence type="ECO:0000313" key="16">
    <source>
        <dbReference type="EMBL" id="TDR30537.1"/>
    </source>
</evidence>
<dbReference type="RefSeq" id="WP_035033298.1">
    <property type="nucleotide sequence ID" value="NZ_KK073915.1"/>
</dbReference>
<dbReference type="AlphaFoldDB" id="A0A011UZ37"/>
<dbReference type="OrthoDB" id="7280471at2"/>
<sequence>MTEKRRYDAVAIWLHWLVALLVLVQFATGWVWGFFERGSEPRFYLFRTHITLGSAILALAVARIGWRLKHSAPPLPEGMSRPQRIAAHAGHGLLYLAILVQPALGLLAISAFGKTLGRWPRDAHNLGAKLILALVILHVAAVVWHQFIRKDGLLARMLPARFTAGSR</sequence>
<dbReference type="EMBL" id="JENY01000044">
    <property type="protein sequence ID" value="EXL01420.1"/>
    <property type="molecule type" value="Genomic_DNA"/>
</dbReference>
<comment type="similarity">
    <text evidence="12">Belongs to the cytochrome b561 family.</text>
</comment>
<keyword evidence="4" id="KW-1003">Cell membrane</keyword>
<comment type="caution">
    <text evidence="15">The sequence shown here is derived from an EMBL/GenBank/DDBJ whole genome shotgun (WGS) entry which is preliminary data.</text>
</comment>